<gene>
    <name evidence="3" type="ORF">SAMN04488047_1156</name>
</gene>
<keyword evidence="4" id="KW-1185">Reference proteome</keyword>
<proteinExistence type="predicted"/>
<organism evidence="3 4">
    <name type="scientific">Tranquillimonas alkanivorans</name>
    <dbReference type="NCBI Taxonomy" id="441119"/>
    <lineage>
        <taxon>Bacteria</taxon>
        <taxon>Pseudomonadati</taxon>
        <taxon>Pseudomonadota</taxon>
        <taxon>Alphaproteobacteria</taxon>
        <taxon>Rhodobacterales</taxon>
        <taxon>Roseobacteraceae</taxon>
        <taxon>Tranquillimonas</taxon>
    </lineage>
</organism>
<keyword evidence="1" id="KW-0732">Signal</keyword>
<dbReference type="OrthoDB" id="9785345at2"/>
<evidence type="ECO:0000313" key="4">
    <source>
        <dbReference type="Proteomes" id="UP000199356"/>
    </source>
</evidence>
<protein>
    <submittedName>
        <fullName evidence="3">Cell Wall Hydrolase</fullName>
    </submittedName>
</protein>
<dbReference type="EMBL" id="FOXA01000015">
    <property type="protein sequence ID" value="SFP86043.1"/>
    <property type="molecule type" value="Genomic_DNA"/>
</dbReference>
<evidence type="ECO:0000256" key="1">
    <source>
        <dbReference type="SAM" id="SignalP"/>
    </source>
</evidence>
<sequence>MICRISAVILLALTLTNSASANQAPNETLKHEAEELRNRVPRNLYLEKDLSCLAIAIYHEARGESLFGQLAVGSVILERVKNPERWGNTICDVVRPVQFSFLTSRWNFPRIIDRQAWERSIDVAMAILKIGPLPELEGADHYHATSVSPDWAPKMSRVGRIGEHIFYKAKE</sequence>
<dbReference type="GO" id="GO:0016787">
    <property type="term" value="F:hydrolase activity"/>
    <property type="evidence" value="ECO:0007669"/>
    <property type="project" value="UniProtKB-KW"/>
</dbReference>
<dbReference type="Gene3D" id="1.10.10.2520">
    <property type="entry name" value="Cell wall hydrolase SleB, domain 1"/>
    <property type="match status" value="1"/>
</dbReference>
<reference evidence="3 4" key="1">
    <citation type="submission" date="2016-10" db="EMBL/GenBank/DDBJ databases">
        <authorList>
            <person name="de Groot N.N."/>
        </authorList>
    </citation>
    <scope>NUCLEOTIDE SEQUENCE [LARGE SCALE GENOMIC DNA]</scope>
    <source>
        <strain evidence="3 4">DSM 19547</strain>
    </source>
</reference>
<dbReference type="InterPro" id="IPR011105">
    <property type="entry name" value="Cell_wall_hydrolase_SleB"/>
</dbReference>
<evidence type="ECO:0000259" key="2">
    <source>
        <dbReference type="Pfam" id="PF07486"/>
    </source>
</evidence>
<dbReference type="Pfam" id="PF07486">
    <property type="entry name" value="Hydrolase_2"/>
    <property type="match status" value="1"/>
</dbReference>
<name>A0A1I5TSP4_9RHOB</name>
<evidence type="ECO:0000313" key="3">
    <source>
        <dbReference type="EMBL" id="SFP86043.1"/>
    </source>
</evidence>
<dbReference type="STRING" id="441119.SAMN04488047_1156"/>
<dbReference type="RefSeq" id="WP_093424134.1">
    <property type="nucleotide sequence ID" value="NZ_FOXA01000015.1"/>
</dbReference>
<feature type="chain" id="PRO_5011619055" evidence="1">
    <location>
        <begin position="22"/>
        <end position="171"/>
    </location>
</feature>
<dbReference type="AlphaFoldDB" id="A0A1I5TSP4"/>
<dbReference type="Proteomes" id="UP000199356">
    <property type="component" value="Unassembled WGS sequence"/>
</dbReference>
<feature type="domain" description="Cell wall hydrolase SleB" evidence="2">
    <location>
        <begin position="63"/>
        <end position="167"/>
    </location>
</feature>
<feature type="signal peptide" evidence="1">
    <location>
        <begin position="1"/>
        <end position="21"/>
    </location>
</feature>
<accession>A0A1I5TSP4</accession>
<dbReference type="InterPro" id="IPR042047">
    <property type="entry name" value="SleB_dom1"/>
</dbReference>
<keyword evidence="3" id="KW-0378">Hydrolase</keyword>